<dbReference type="Pfam" id="PF13430">
    <property type="entry name" value="DUF4112"/>
    <property type="match status" value="1"/>
</dbReference>
<dbReference type="EMBL" id="CP017623">
    <property type="protein sequence ID" value="AOW25996.1"/>
    <property type="molecule type" value="Genomic_DNA"/>
</dbReference>
<dbReference type="PANTHER" id="PTHR35519">
    <property type="entry name" value="MEMBRANE PROTEINS"/>
    <property type="match status" value="1"/>
</dbReference>
<feature type="transmembrane region" description="Helical" evidence="2">
    <location>
        <begin position="85"/>
        <end position="107"/>
    </location>
</feature>
<dbReference type="CGD" id="CAL0000196224">
    <property type="gene designation" value="orf19.3007.2"/>
</dbReference>
<gene>
    <name evidence="4" type="ordered locus">CAALFM_C103150CA</name>
    <name evidence="3" type="ordered locus">orf19.3007.2</name>
</gene>
<dbReference type="AlphaFoldDB" id="A0A1D8PCZ2"/>
<sequence length="221" mass="25109">MSQLLYKYFLQKTNLDHLVTFGDANHDPYFEEIPENELHFYQRKGARRRRKLPEFIPKHDLKILNSVKNRAYHLDLSLNLCGLRIGWAGVIGLIPWIGDIIAFYFALQLVRKARTIDGGLPKGLEAEMMANVMFDFGIGLIPIVGDFINVLYKCNSRNFILLEKYLVKKYNTVANPLPPSNPVVTETPINNSLNPPSNPSGRKTPTANISNRPPNPPPRDL</sequence>
<name>A0A1D8PCZ2_CANAL</name>
<reference evidence="4 5" key="1">
    <citation type="journal article" date="2004" name="Proc. Natl. Acad. Sci. U.S.A.">
        <title>The diploid genome sequence of Candida albicans.</title>
        <authorList>
            <person name="Jones T."/>
            <person name="Federspiel N.A."/>
            <person name="Chibana H."/>
            <person name="Dungan J."/>
            <person name="Kalman S."/>
            <person name="Magee B.B."/>
            <person name="Newport G."/>
            <person name="Thorstenson Y.R."/>
            <person name="Agabian N."/>
            <person name="Magee P.T."/>
            <person name="Davis R.W."/>
            <person name="Scherer S."/>
        </authorList>
    </citation>
    <scope>NUCLEOTIDE SEQUENCE [LARGE SCALE GENOMIC DNA]</scope>
    <source>
        <strain evidence="5">SC5314 / ATCC MYA-2876</strain>
    </source>
</reference>
<organism evidence="4 5">
    <name type="scientific">Candida albicans (strain SC5314 / ATCC MYA-2876)</name>
    <name type="common">Yeast</name>
    <dbReference type="NCBI Taxonomy" id="237561"/>
    <lineage>
        <taxon>Eukaryota</taxon>
        <taxon>Fungi</taxon>
        <taxon>Dikarya</taxon>
        <taxon>Ascomycota</taxon>
        <taxon>Saccharomycotina</taxon>
        <taxon>Pichiomycetes</taxon>
        <taxon>Debaryomycetaceae</taxon>
        <taxon>Candida/Lodderomyces clade</taxon>
        <taxon>Candida</taxon>
    </lineage>
</organism>
<evidence type="ECO:0000313" key="5">
    <source>
        <dbReference type="Proteomes" id="UP000000559"/>
    </source>
</evidence>
<dbReference type="OMA" id="GDANHDP"/>
<keyword evidence="5" id="KW-1185">Reference proteome</keyword>
<dbReference type="InParanoid" id="A0A1D8PCZ2"/>
<keyword evidence="2" id="KW-0472">Membrane</keyword>
<dbReference type="PANTHER" id="PTHR35519:SF2">
    <property type="entry name" value="PH DOMAIN PROTEIN"/>
    <property type="match status" value="1"/>
</dbReference>
<dbReference type="GeneID" id="30514976"/>
<dbReference type="RefSeq" id="XP_019330625.1">
    <property type="nucleotide sequence ID" value="XM_019475080.1"/>
</dbReference>
<dbReference type="KEGG" id="cal:CAALFM_C103150CA"/>
<keyword evidence="2" id="KW-1133">Transmembrane helix</keyword>
<evidence type="ECO:0000256" key="2">
    <source>
        <dbReference type="SAM" id="Phobius"/>
    </source>
</evidence>
<dbReference type="STRING" id="237561.A0A1D8PCZ2"/>
<evidence type="ECO:0000313" key="3">
    <source>
        <dbReference type="CGD" id="CAL0000196224"/>
    </source>
</evidence>
<keyword evidence="2" id="KW-0812">Transmembrane</keyword>
<proteinExistence type="predicted"/>
<evidence type="ECO:0000256" key="1">
    <source>
        <dbReference type="SAM" id="MobiDB-lite"/>
    </source>
</evidence>
<accession>A0A1D8PCZ2</accession>
<evidence type="ECO:0008006" key="6">
    <source>
        <dbReference type="Google" id="ProtNLM"/>
    </source>
</evidence>
<dbReference type="eggNOG" id="ENOG502S45T">
    <property type="taxonomic scope" value="Eukaryota"/>
</dbReference>
<dbReference type="OrthoDB" id="2103474at2759"/>
<feature type="compositionally biased region" description="Polar residues" evidence="1">
    <location>
        <begin position="201"/>
        <end position="210"/>
    </location>
</feature>
<feature type="region of interest" description="Disordered" evidence="1">
    <location>
        <begin position="184"/>
        <end position="221"/>
    </location>
</feature>
<protein>
    <recommendedName>
        <fullName evidence="6">DUF4112 domain-containing protein</fullName>
    </recommendedName>
</protein>
<reference evidence="4 5" key="2">
    <citation type="journal article" date="2007" name="Genome Biol.">
        <title>Assembly of the Candida albicans genome into sixteen supercontigs aligned on the eight chromosomes.</title>
        <authorList>
            <person name="van het Hoog M."/>
            <person name="Rast T.J."/>
            <person name="Martchenko M."/>
            <person name="Grindle S."/>
            <person name="Dignard D."/>
            <person name="Hogues H."/>
            <person name="Cuomo C."/>
            <person name="Berriman M."/>
            <person name="Scherer S."/>
            <person name="Magee B.B."/>
            <person name="Whiteway M."/>
            <person name="Chibana H."/>
            <person name="Nantel A."/>
            <person name="Magee P.T."/>
        </authorList>
    </citation>
    <scope>GENOME REANNOTATION</scope>
    <source>
        <strain evidence="5">SC5314 / ATCC MYA-2876</strain>
    </source>
</reference>
<evidence type="ECO:0000313" key="4">
    <source>
        <dbReference type="EMBL" id="AOW25996.1"/>
    </source>
</evidence>
<dbReference type="Proteomes" id="UP000000559">
    <property type="component" value="Chromosome 1"/>
</dbReference>
<dbReference type="InterPro" id="IPR025187">
    <property type="entry name" value="DUF4112"/>
</dbReference>
<dbReference type="VEuPathDB" id="FungiDB:C1_03150C_A"/>
<reference evidence="4 5" key="3">
    <citation type="journal article" date="2013" name="Genome Biol.">
        <title>Assembly of a phased diploid Candida albicans genome facilitates allele-specific measurements and provides a simple model for repeat and indel structure.</title>
        <authorList>
            <person name="Muzzey D."/>
            <person name="Schwartz K."/>
            <person name="Weissman J.S."/>
            <person name="Sherlock G."/>
        </authorList>
    </citation>
    <scope>NUCLEOTIDE SEQUENCE [LARGE SCALE GENOMIC DNA]</scope>
    <source>
        <strain evidence="5">SC5314 / ATCC MYA-2876</strain>
    </source>
</reference>